<dbReference type="PANTHER" id="PTHR13126">
    <property type="entry name" value="CHAPERONE ATP11"/>
    <property type="match status" value="1"/>
</dbReference>
<dbReference type="RefSeq" id="XP_046061210.1">
    <property type="nucleotide sequence ID" value="XM_046205246.1"/>
</dbReference>
<dbReference type="Proteomes" id="UP000769157">
    <property type="component" value="Unassembled WGS sequence"/>
</dbReference>
<name>A0A9P8T5J3_9ASCO</name>
<comment type="similarity">
    <text evidence="2">Belongs to the ATP11 family.</text>
</comment>
<dbReference type="InterPro" id="IPR010591">
    <property type="entry name" value="ATP11"/>
</dbReference>
<keyword evidence="3" id="KW-0809">Transit peptide</keyword>
<keyword evidence="4" id="KW-0496">Mitochondrion</keyword>
<comment type="caution">
    <text evidence="7">The sequence shown here is derived from an EMBL/GenBank/DDBJ whole genome shotgun (WGS) entry which is preliminary data.</text>
</comment>
<evidence type="ECO:0000256" key="5">
    <source>
        <dbReference type="SAM" id="Coils"/>
    </source>
</evidence>
<dbReference type="EMBL" id="JAEUBE010000295">
    <property type="protein sequence ID" value="KAH3666006.1"/>
    <property type="molecule type" value="Genomic_DNA"/>
</dbReference>
<dbReference type="Pfam" id="PF06644">
    <property type="entry name" value="ATP11"/>
    <property type="match status" value="1"/>
</dbReference>
<sequence>MFLRTRSFVRRATVTPVRFVANKAVAEDVAARYREKLQQKAKELGAADPEELKQKLKDEIEQKKREMNKIDPLKELEEYEKSQQKRVIKQAKDRKPIDPATPKDPYKTLNSYLDLEKIRALDSKEIEFLWRLRFQKGENTLSAVVPKNSFERLHRNAIRNPTFVLPLPREDAQVEGEAPEAGSPVEIHFVQWNFVGPETTHVLITSLAEYKLHKEFARPHTTVMFHQELKDEKDLILMNGQVEKDAPLTLQEAQLLLLNVQRFYGGLSDNLSETGKKRVQLLEQFNSGSTEFSMDELIDLAQSMEN</sequence>
<evidence type="ECO:0000256" key="2">
    <source>
        <dbReference type="ARBA" id="ARBA00009116"/>
    </source>
</evidence>
<keyword evidence="8" id="KW-1185">Reference proteome</keyword>
<evidence type="ECO:0000256" key="6">
    <source>
        <dbReference type="SAM" id="MobiDB-lite"/>
    </source>
</evidence>
<reference evidence="7" key="2">
    <citation type="submission" date="2021-01" db="EMBL/GenBank/DDBJ databases">
        <authorList>
            <person name="Schikora-Tamarit M.A."/>
        </authorList>
    </citation>
    <scope>NUCLEOTIDE SEQUENCE</scope>
    <source>
        <strain evidence="7">CBS6075</strain>
    </source>
</reference>
<dbReference type="AlphaFoldDB" id="A0A9P8T5J3"/>
<feature type="region of interest" description="Disordered" evidence="6">
    <location>
        <begin position="82"/>
        <end position="103"/>
    </location>
</feature>
<dbReference type="OrthoDB" id="16535at2759"/>
<dbReference type="GeneID" id="70236160"/>
<evidence type="ECO:0000256" key="1">
    <source>
        <dbReference type="ARBA" id="ARBA00004173"/>
    </source>
</evidence>
<organism evidence="7 8">
    <name type="scientific">Ogataea philodendri</name>
    <dbReference type="NCBI Taxonomy" id="1378263"/>
    <lineage>
        <taxon>Eukaryota</taxon>
        <taxon>Fungi</taxon>
        <taxon>Dikarya</taxon>
        <taxon>Ascomycota</taxon>
        <taxon>Saccharomycotina</taxon>
        <taxon>Pichiomycetes</taxon>
        <taxon>Pichiales</taxon>
        <taxon>Pichiaceae</taxon>
        <taxon>Ogataea</taxon>
    </lineage>
</organism>
<evidence type="ECO:0000256" key="3">
    <source>
        <dbReference type="ARBA" id="ARBA00022946"/>
    </source>
</evidence>
<evidence type="ECO:0000313" key="8">
    <source>
        <dbReference type="Proteomes" id="UP000769157"/>
    </source>
</evidence>
<evidence type="ECO:0000313" key="7">
    <source>
        <dbReference type="EMBL" id="KAH3666006.1"/>
    </source>
</evidence>
<proteinExistence type="inferred from homology"/>
<reference evidence="7" key="1">
    <citation type="journal article" date="2021" name="Open Biol.">
        <title>Shared evolutionary footprints suggest mitochondrial oxidative damage underlies multiple complex I losses in fungi.</title>
        <authorList>
            <person name="Schikora-Tamarit M.A."/>
            <person name="Marcet-Houben M."/>
            <person name="Nosek J."/>
            <person name="Gabaldon T."/>
        </authorList>
    </citation>
    <scope>NUCLEOTIDE SEQUENCE</scope>
    <source>
        <strain evidence="7">CBS6075</strain>
    </source>
</reference>
<evidence type="ECO:0000256" key="4">
    <source>
        <dbReference type="ARBA" id="ARBA00023128"/>
    </source>
</evidence>
<keyword evidence="5" id="KW-0175">Coiled coil</keyword>
<protein>
    <submittedName>
        <fullName evidence="7">Uncharacterized protein</fullName>
    </submittedName>
</protein>
<comment type="subcellular location">
    <subcellularLocation>
        <location evidence="1">Mitochondrion</location>
    </subcellularLocation>
</comment>
<accession>A0A9P8T5J3</accession>
<gene>
    <name evidence="7" type="ORF">OGAPHI_004195</name>
</gene>
<feature type="coiled-coil region" evidence="5">
    <location>
        <begin position="23"/>
        <end position="66"/>
    </location>
</feature>
<dbReference type="GO" id="GO:0005739">
    <property type="term" value="C:mitochondrion"/>
    <property type="evidence" value="ECO:0007669"/>
    <property type="project" value="UniProtKB-SubCell"/>
</dbReference>
<dbReference type="PANTHER" id="PTHR13126:SF0">
    <property type="entry name" value="ATP SYNTHASE MITOCHONDRIAL F1 COMPLEX ASSEMBLY FACTOR 1"/>
    <property type="match status" value="1"/>
</dbReference>
<dbReference type="GO" id="GO:0033615">
    <property type="term" value="P:mitochondrial proton-transporting ATP synthase complex assembly"/>
    <property type="evidence" value="ECO:0007669"/>
    <property type="project" value="TreeGrafter"/>
</dbReference>